<gene>
    <name evidence="1" type="ORF">PGQ11_002394</name>
</gene>
<comment type="caution">
    <text evidence="1">The sequence shown here is derived from an EMBL/GenBank/DDBJ whole genome shotgun (WGS) entry which is preliminary data.</text>
</comment>
<sequence length="345" mass="40426">MSETFDEGAFNMIKAVLKDLTIGKYPIVRHIPLLLKLHQERFAEADEDGNRIHVYFHPSILKVNPLSDYTEAAQKAPYLLPQPEVNISEHVRQDLQLKWRVLRKTYRSASDEQPAAGAARYGVYRFLFFIHAHPIRHPYYPYQQHAVYTISVWDREWDELIWHDVYPYERKERRAAIYQFWTQATTNFLPAHLSNSELGRNTVDPRQPGTMRFNTTYHAFEEPAGYPPPPPRDTLSFVLAMAVYHVNEATYDDQVVLPKTDEHIWGHRTELIPRLVFGGLMICLESEHLREDDAVAVRDFFYKVSVAESLEWLREGLRYYIDKAGWSPEIVRALRLEVPQNDLSE</sequence>
<dbReference type="Proteomes" id="UP001390339">
    <property type="component" value="Unassembled WGS sequence"/>
</dbReference>
<proteinExistence type="predicted"/>
<reference evidence="1 2" key="1">
    <citation type="journal article" date="2024" name="IMA Fungus">
        <title>Apiospora arundinis, a panoply of carbohydrate-active enzymes and secondary metabolites.</title>
        <authorList>
            <person name="Sorensen T."/>
            <person name="Petersen C."/>
            <person name="Muurmann A.T."/>
            <person name="Christiansen J.V."/>
            <person name="Brundto M.L."/>
            <person name="Overgaard C.K."/>
            <person name="Boysen A.T."/>
            <person name="Wollenberg R.D."/>
            <person name="Larsen T.O."/>
            <person name="Sorensen J.L."/>
            <person name="Nielsen K.L."/>
            <person name="Sondergaard T.E."/>
        </authorList>
    </citation>
    <scope>NUCLEOTIDE SEQUENCE [LARGE SCALE GENOMIC DNA]</scope>
    <source>
        <strain evidence="1 2">AAU 773</strain>
    </source>
</reference>
<organism evidence="1 2">
    <name type="scientific">Apiospora arundinis</name>
    <dbReference type="NCBI Taxonomy" id="335852"/>
    <lineage>
        <taxon>Eukaryota</taxon>
        <taxon>Fungi</taxon>
        <taxon>Dikarya</taxon>
        <taxon>Ascomycota</taxon>
        <taxon>Pezizomycotina</taxon>
        <taxon>Sordariomycetes</taxon>
        <taxon>Xylariomycetidae</taxon>
        <taxon>Amphisphaeriales</taxon>
        <taxon>Apiosporaceae</taxon>
        <taxon>Apiospora</taxon>
    </lineage>
</organism>
<accession>A0ABR2JIV6</accession>
<name>A0ABR2JIV6_9PEZI</name>
<evidence type="ECO:0000313" key="1">
    <source>
        <dbReference type="EMBL" id="KAK8877448.1"/>
    </source>
</evidence>
<protein>
    <submittedName>
        <fullName evidence="1">Uncharacterized protein</fullName>
    </submittedName>
</protein>
<keyword evidence="2" id="KW-1185">Reference proteome</keyword>
<dbReference type="EMBL" id="JAPCWZ010000002">
    <property type="protein sequence ID" value="KAK8877448.1"/>
    <property type="molecule type" value="Genomic_DNA"/>
</dbReference>
<evidence type="ECO:0000313" key="2">
    <source>
        <dbReference type="Proteomes" id="UP001390339"/>
    </source>
</evidence>